<dbReference type="GO" id="GO:0015996">
    <property type="term" value="P:chlorophyll catabolic process"/>
    <property type="evidence" value="ECO:0007669"/>
    <property type="project" value="TreeGrafter"/>
</dbReference>
<dbReference type="PRINTS" id="PR00081">
    <property type="entry name" value="GDHRDH"/>
</dbReference>
<dbReference type="GO" id="GO:0010304">
    <property type="term" value="P:PSII associated light-harvesting complex II catabolic process"/>
    <property type="evidence" value="ECO:0007669"/>
    <property type="project" value="TreeGrafter"/>
</dbReference>
<protein>
    <submittedName>
        <fullName evidence="1">Oxidoreductase</fullName>
    </submittedName>
</protein>
<dbReference type="Proteomes" id="UP000031012">
    <property type="component" value="Unassembled WGS sequence"/>
</dbReference>
<reference evidence="1 2" key="1">
    <citation type="submission" date="2014-03" db="EMBL/GenBank/DDBJ databases">
        <title>Genome sequence of the diesel-degrader and plant-growth promoter Acinetobacter oleivorans PF-1 isolated from the roots of poplar tree.</title>
        <authorList>
            <person name="Gkorezis P."/>
            <person name="van Hamme J."/>
            <person name="Rineau F."/>
            <person name="Vangronsveld J."/>
            <person name="Francetti A."/>
        </authorList>
    </citation>
    <scope>NUCLEOTIDE SEQUENCE [LARGE SCALE GENOMIC DNA]</scope>
    <source>
        <strain evidence="1 2">PF1</strain>
    </source>
</reference>
<dbReference type="GO" id="GO:0034256">
    <property type="term" value="F:chlorophyll(ide) b reductase activity"/>
    <property type="evidence" value="ECO:0007669"/>
    <property type="project" value="TreeGrafter"/>
</dbReference>
<dbReference type="EMBL" id="JHQK01000006">
    <property type="protein sequence ID" value="KHN67040.1"/>
    <property type="molecule type" value="Genomic_DNA"/>
</dbReference>
<dbReference type="CDD" id="cd05233">
    <property type="entry name" value="SDR_c"/>
    <property type="match status" value="1"/>
</dbReference>
<accession>A0A0B2UDP6</accession>
<comment type="caution">
    <text evidence="1">The sequence shown here is derived from an EMBL/GenBank/DDBJ whole genome shotgun (WGS) entry which is preliminary data.</text>
</comment>
<dbReference type="PANTHER" id="PTHR24314:SF21">
    <property type="entry name" value="CHLOROPHYLL(IDE) B REDUCTASE NYC1, CHLOROPLASTIC-RELATED"/>
    <property type="match status" value="1"/>
</dbReference>
<gene>
    <name evidence="1" type="ORF">DH17_16065</name>
</gene>
<evidence type="ECO:0000313" key="2">
    <source>
        <dbReference type="Proteomes" id="UP000031012"/>
    </source>
</evidence>
<evidence type="ECO:0000313" key="1">
    <source>
        <dbReference type="EMBL" id="KHN67040.1"/>
    </source>
</evidence>
<name>A0A0B2UDP6_9GAMM</name>
<dbReference type="InterPro" id="IPR036291">
    <property type="entry name" value="NAD(P)-bd_dom_sf"/>
</dbReference>
<dbReference type="Pfam" id="PF00106">
    <property type="entry name" value="adh_short"/>
    <property type="match status" value="1"/>
</dbReference>
<dbReference type="Gene3D" id="3.40.50.720">
    <property type="entry name" value="NAD(P)-binding Rossmann-like Domain"/>
    <property type="match status" value="1"/>
</dbReference>
<dbReference type="InterPro" id="IPR002347">
    <property type="entry name" value="SDR_fam"/>
</dbReference>
<proteinExistence type="predicted"/>
<dbReference type="SUPFAM" id="SSF51735">
    <property type="entry name" value="NAD(P)-binding Rossmann-fold domains"/>
    <property type="match status" value="1"/>
</dbReference>
<dbReference type="AlphaFoldDB" id="A0A0B2UDP6"/>
<sequence>MSLPKTEVCSVVITGSTKGIGLALAHAFLDLGCSVVIAGRNPEHLKQALSHLGTHFNKEKLIGLCCDVTQISDVQTLWDGAIEHFGHVNVWVNNAGSCHPTKEFVDLQPEELNAAVSTNILGTMLGSQVALKGMLKQGYGQIFNMEGWGSNGEWSAGMTPYATTKRAVSYFSKALYKETKSTPILTGTLSPGMVATDLLVSSWTNGNIQNWKKMKRLFFFVIDPPEIVCRYLAKQMIQNKKANRRIAWITPWKLFLRFLQPYYWRRNPVKGTALEHL</sequence>
<dbReference type="PANTHER" id="PTHR24314">
    <property type="entry name" value="NON-SPECIFIC LIPID TRANSFER PROTEIN-RELATED"/>
    <property type="match status" value="1"/>
</dbReference>
<organism evidence="1 2">
    <name type="scientific">Acinetobacter oleivorans</name>
    <dbReference type="NCBI Taxonomy" id="1148157"/>
    <lineage>
        <taxon>Bacteria</taxon>
        <taxon>Pseudomonadati</taxon>
        <taxon>Pseudomonadota</taxon>
        <taxon>Gammaproteobacteria</taxon>
        <taxon>Moraxellales</taxon>
        <taxon>Moraxellaceae</taxon>
        <taxon>Acinetobacter</taxon>
    </lineage>
</organism>
<dbReference type="InterPro" id="IPR052625">
    <property type="entry name" value="Chl_b_Red"/>
</dbReference>